<dbReference type="RefSeq" id="XP_045957276.1">
    <property type="nucleotide sequence ID" value="XM_046100204.1"/>
</dbReference>
<dbReference type="EMBL" id="JAGPXC010000005">
    <property type="protein sequence ID" value="KAH6652999.1"/>
    <property type="molecule type" value="Genomic_DNA"/>
</dbReference>
<gene>
    <name evidence="1" type="ORF">BKA67DRAFT_536703</name>
</gene>
<accession>A0A9P8ZXH5</accession>
<evidence type="ECO:0000313" key="2">
    <source>
        <dbReference type="Proteomes" id="UP000758603"/>
    </source>
</evidence>
<dbReference type="Proteomes" id="UP000758603">
    <property type="component" value="Unassembled WGS sequence"/>
</dbReference>
<proteinExistence type="predicted"/>
<dbReference type="GeneID" id="70129096"/>
<evidence type="ECO:0000313" key="1">
    <source>
        <dbReference type="EMBL" id="KAH6652999.1"/>
    </source>
</evidence>
<sequence length="228" mass="26111">MAQWVHALLTCRDLQHLVGDLPLDFARPEADWLVVTGVLACEGVNVCKKSSPFRTNKELHKTYTDSSSYGGAYVCKMSSPVRTNKELCMRTITHDNSGTVPRQQNILSHEEMAEGSDISVHAWRAGTAFEFWDRTVDIEQPLDRVHMNTYVGQLVTEYQGILTLRALVRAYQEDFEGWTTYQFEYTSRPFKRAMLKTLERKGYHFPSGLTQNEKLVYPLDNKEAVRAP</sequence>
<protein>
    <submittedName>
        <fullName evidence="1">Uncharacterized protein</fullName>
    </submittedName>
</protein>
<name>A0A9P8ZXH5_9PEZI</name>
<keyword evidence="2" id="KW-1185">Reference proteome</keyword>
<dbReference type="AlphaFoldDB" id="A0A9P8ZXH5"/>
<organism evidence="1 2">
    <name type="scientific">Truncatella angustata</name>
    <dbReference type="NCBI Taxonomy" id="152316"/>
    <lineage>
        <taxon>Eukaryota</taxon>
        <taxon>Fungi</taxon>
        <taxon>Dikarya</taxon>
        <taxon>Ascomycota</taxon>
        <taxon>Pezizomycotina</taxon>
        <taxon>Sordariomycetes</taxon>
        <taxon>Xylariomycetidae</taxon>
        <taxon>Amphisphaeriales</taxon>
        <taxon>Sporocadaceae</taxon>
        <taxon>Truncatella</taxon>
    </lineage>
</organism>
<reference evidence="1" key="1">
    <citation type="journal article" date="2021" name="Nat. Commun.">
        <title>Genetic determinants of endophytism in the Arabidopsis root mycobiome.</title>
        <authorList>
            <person name="Mesny F."/>
            <person name="Miyauchi S."/>
            <person name="Thiergart T."/>
            <person name="Pickel B."/>
            <person name="Atanasova L."/>
            <person name="Karlsson M."/>
            <person name="Huettel B."/>
            <person name="Barry K.W."/>
            <person name="Haridas S."/>
            <person name="Chen C."/>
            <person name="Bauer D."/>
            <person name="Andreopoulos W."/>
            <person name="Pangilinan J."/>
            <person name="LaButti K."/>
            <person name="Riley R."/>
            <person name="Lipzen A."/>
            <person name="Clum A."/>
            <person name="Drula E."/>
            <person name="Henrissat B."/>
            <person name="Kohler A."/>
            <person name="Grigoriev I.V."/>
            <person name="Martin F.M."/>
            <person name="Hacquard S."/>
        </authorList>
    </citation>
    <scope>NUCLEOTIDE SEQUENCE</scope>
    <source>
        <strain evidence="1">MPI-SDFR-AT-0073</strain>
    </source>
</reference>
<comment type="caution">
    <text evidence="1">The sequence shown here is derived from an EMBL/GenBank/DDBJ whole genome shotgun (WGS) entry which is preliminary data.</text>
</comment>